<dbReference type="STRING" id="521096.Tpau_1965"/>
<feature type="domain" description="DUF403" evidence="1">
    <location>
        <begin position="483"/>
        <end position="799"/>
    </location>
</feature>
<gene>
    <name evidence="3" type="ordered locus">Tpau_1965</name>
</gene>
<dbReference type="InterPro" id="IPR025841">
    <property type="entry name" value="CP_ATPgrasp_2"/>
</dbReference>
<dbReference type="PANTHER" id="PTHR34595:SF2">
    <property type="entry name" value="BLR2978 PROTEIN"/>
    <property type="match status" value="1"/>
</dbReference>
<dbReference type="PANTHER" id="PTHR34595">
    <property type="entry name" value="BLR5612 PROTEIN"/>
    <property type="match status" value="1"/>
</dbReference>
<proteinExistence type="predicted"/>
<dbReference type="EMBL" id="CP001966">
    <property type="protein sequence ID" value="ADG78577.1"/>
    <property type="molecule type" value="Genomic_DNA"/>
</dbReference>
<dbReference type="Gene3D" id="3.40.50.11290">
    <property type="match status" value="1"/>
</dbReference>
<dbReference type="SUPFAM" id="SSF56059">
    <property type="entry name" value="Glutathione synthetase ATP-binding domain-like"/>
    <property type="match status" value="1"/>
</dbReference>
<dbReference type="InterPro" id="IPR007296">
    <property type="entry name" value="DUF403"/>
</dbReference>
<dbReference type="KEGG" id="tpr:Tpau_1965"/>
<dbReference type="Pfam" id="PF04168">
    <property type="entry name" value="Alpha-E"/>
    <property type="match status" value="1"/>
</dbReference>
<organism evidence="3 4">
    <name type="scientific">Tsukamurella paurometabola (strain ATCC 8368 / DSM 20162 / CCUG 35730 / CIP 100753 / JCM 10117 / KCTC 9821 / NBRC 16120 / NCIMB 702349 / NCTC 13040)</name>
    <name type="common">Corynebacterium paurometabolum</name>
    <dbReference type="NCBI Taxonomy" id="521096"/>
    <lineage>
        <taxon>Bacteria</taxon>
        <taxon>Bacillati</taxon>
        <taxon>Actinomycetota</taxon>
        <taxon>Actinomycetes</taxon>
        <taxon>Mycobacteriales</taxon>
        <taxon>Tsukamurellaceae</taxon>
        <taxon>Tsukamurella</taxon>
    </lineage>
</organism>
<dbReference type="eggNOG" id="COG2307">
    <property type="taxonomic scope" value="Bacteria"/>
</dbReference>
<dbReference type="InterPro" id="IPR051680">
    <property type="entry name" value="ATP-dep_Glu-Cys_Ligase-2"/>
</dbReference>
<dbReference type="Proteomes" id="UP000001213">
    <property type="component" value="Chromosome"/>
</dbReference>
<reference evidence="4" key="1">
    <citation type="submission" date="2010-03" db="EMBL/GenBank/DDBJ databases">
        <title>The complete chromosome of Tsukamurella paurometabola DSM 20162.</title>
        <authorList>
            <consortium name="US DOE Joint Genome Institute (JGI-PGF)"/>
            <person name="Lucas S."/>
            <person name="Copeland A."/>
            <person name="Lapidus A."/>
            <person name="Glavina del Rio T."/>
            <person name="Dalin E."/>
            <person name="Tice H."/>
            <person name="Bruce D."/>
            <person name="Goodwin L."/>
            <person name="Pitluck S."/>
            <person name="Kyrpides N."/>
            <person name="Mavromatis K."/>
            <person name="Ivanova N."/>
            <person name="Mikhailova N."/>
            <person name="Munk A.C."/>
            <person name="Brettin T."/>
            <person name="Detter J.C."/>
            <person name="Tapia R."/>
            <person name="Han C."/>
            <person name="Larimer F."/>
            <person name="Land M."/>
            <person name="Hauser L."/>
            <person name="Markowitz V."/>
            <person name="Cheng J.-F."/>
            <person name="Hugenholtz P."/>
            <person name="Woyke T."/>
            <person name="Wu D."/>
            <person name="Jando M."/>
            <person name="Brambilla E."/>
            <person name="Klenk H.-P."/>
            <person name="Eisen J.A."/>
        </authorList>
    </citation>
    <scope>NUCLEOTIDE SEQUENCE [LARGE SCALE GENOMIC DNA]</scope>
    <source>
        <strain evidence="4">ATCC 8368 / DSM 20162 / CCUG 35730 / CIP 100753 / JCM 10117 / KCTC 9821 / NBRC 16120 / NCIMB 702349 / NCTC 13040</strain>
    </source>
</reference>
<keyword evidence="4" id="KW-1185">Reference proteome</keyword>
<evidence type="ECO:0000259" key="2">
    <source>
        <dbReference type="Pfam" id="PF14403"/>
    </source>
</evidence>
<accession>D5UNK9</accession>
<name>D5UNK9_TSUPD</name>
<dbReference type="AlphaFoldDB" id="D5UNK9"/>
<evidence type="ECO:0000259" key="1">
    <source>
        <dbReference type="Pfam" id="PF04168"/>
    </source>
</evidence>
<dbReference type="eggNOG" id="COG2308">
    <property type="taxonomic scope" value="Bacteria"/>
</dbReference>
<evidence type="ECO:0000313" key="4">
    <source>
        <dbReference type="Proteomes" id="UP000001213"/>
    </source>
</evidence>
<reference evidence="3 4" key="2">
    <citation type="journal article" date="2011" name="Stand. Genomic Sci.">
        <title>Complete genome sequence of Tsukamurella paurometabola type strain (no. 33).</title>
        <authorList>
            <person name="Munk A.C."/>
            <person name="Lapidus A."/>
            <person name="Lucas S."/>
            <person name="Nolan M."/>
            <person name="Tice H."/>
            <person name="Cheng J.F."/>
            <person name="Del Rio T.G."/>
            <person name="Goodwin L."/>
            <person name="Pitluck S."/>
            <person name="Liolios K."/>
            <person name="Huntemann M."/>
            <person name="Ivanova N."/>
            <person name="Mavromatis K."/>
            <person name="Mikhailova N."/>
            <person name="Pati A."/>
            <person name="Chen A."/>
            <person name="Palaniappan K."/>
            <person name="Tapia R."/>
            <person name="Han C."/>
            <person name="Land M."/>
            <person name="Hauser L."/>
            <person name="Chang Y.J."/>
            <person name="Jeffries C.D."/>
            <person name="Brettin T."/>
            <person name="Yasawong M."/>
            <person name="Brambilla E.M."/>
            <person name="Rohde M."/>
            <person name="Sikorski J."/>
            <person name="Goker M."/>
            <person name="Detter J.C."/>
            <person name="Woyke T."/>
            <person name="Bristow J."/>
            <person name="Eisen J.A."/>
            <person name="Markowitz V."/>
            <person name="Hugenholtz P."/>
            <person name="Kyrpides N.C."/>
            <person name="Klenk H.P."/>
        </authorList>
    </citation>
    <scope>NUCLEOTIDE SEQUENCE [LARGE SCALE GENOMIC DNA]</scope>
    <source>
        <strain evidence="4">ATCC 8368 / DSM 20162 / CCUG 35730 / CIP 100753 / JCM 10117 / KCTC 9821 / NBRC 16120 / NCIMB 702349 / NCTC 13040</strain>
    </source>
</reference>
<dbReference type="RefSeq" id="WP_013126599.1">
    <property type="nucleotide sequence ID" value="NC_014158.1"/>
</dbReference>
<dbReference type="HOGENOM" id="CLU_013951_0_1_11"/>
<feature type="domain" description="Circularly permuted ATP-grasp type 2" evidence="2">
    <location>
        <begin position="57"/>
        <end position="430"/>
    </location>
</feature>
<sequence>MTVDGLQDLDADALARLQARVRGLIDDEGITYNALDALPSDLAAPATTGRWRLDPLPVLLSTDEWEPLARGAAQRSTLLDALLRDFYGEQRTIRDGLLPPEVLFAHPGFIRRAFGVPAPGTKALFLHAADVGRIGAGGAYAVAADRTQAPSGVGYALADRRVTSRALPREFRSETPRPVSSFAAALRGQLLESAPPGVDDPTVVVLSPGSFSETAFDQAYLASVLGFPLVEASDLTVRDGGVYMRALGRMKRVDVVLRRVDSEFSDPLDLRTDSRLGVVGLVEMMTRGAVTVVNTLGSGVLENPALHAYLPQLCRALLDEDLLLDSTPTVHAATPAGRAVIDGALDDQLLIDFSTGERILGADLTAEAAAALRARIAEQPALWCAKELVPFDTEPALSDGAVLDRGFSLRVFSLAQEAGYTVLGGGLGQVLLDGAAGAQLHTSAARDVWVPAGEDSRGSIRVATSPRVARMNGVTASGPVATPRVLSDLFWIGRYAERAEAMVRLLSVARERDQEFRHRPWQPGAASLQPLLDAVVEVSDTGQLGPIVAEGADQSDVLARLRRLTLDTDLPGTVAFAGVRLRACLRAVRDQMSTDTWLVLSGAERSLGRLAADRHDGGEQLDQTLGEVLVSLLAFAGLARESLVQDPGWRMMDAGRRIERALQLADLTTSTVVPARESEVETGLLDAYLVACESSVTYRRRHRSVLRAGAVVDLMFLDADNPRSMVFQLDSLSRDLQNLPDEMRSVAAERTATELLGRLRRFDPEEAETVTDGVRTELVALIDAITGGLRDISDVLERTRFALPAEARPIWVGVPSWA</sequence>
<dbReference type="Pfam" id="PF14403">
    <property type="entry name" value="CP_ATPgrasp_2"/>
    <property type="match status" value="1"/>
</dbReference>
<protein>
    <submittedName>
        <fullName evidence="3">Uncharacterized protein</fullName>
    </submittedName>
</protein>
<evidence type="ECO:0000313" key="3">
    <source>
        <dbReference type="EMBL" id="ADG78577.1"/>
    </source>
</evidence>